<protein>
    <submittedName>
        <fullName evidence="2">Protein Star</fullName>
    </submittedName>
</protein>
<dbReference type="OrthoDB" id="6357215at2759"/>
<feature type="domain" description="Methyltransferase FkbM" evidence="1">
    <location>
        <begin position="40"/>
        <end position="114"/>
    </location>
</feature>
<sequence length="127" mass="14347">MKAPVTVKQDDPILINVMFKQNFNLGMISNEPVGSENPKKDLVEVQCLPIYSILLALNRTTVDYFSLDVEGHELEVLQTIPWDKVNITTLSVEFLHGKSGKEGLKSLMKSKGYKVYKTIRYESGLNN</sequence>
<evidence type="ECO:0000259" key="1">
    <source>
        <dbReference type="Pfam" id="PF05050"/>
    </source>
</evidence>
<organism evidence="2 3">
    <name type="scientific">Armadillidium nasatum</name>
    <dbReference type="NCBI Taxonomy" id="96803"/>
    <lineage>
        <taxon>Eukaryota</taxon>
        <taxon>Metazoa</taxon>
        <taxon>Ecdysozoa</taxon>
        <taxon>Arthropoda</taxon>
        <taxon>Crustacea</taxon>
        <taxon>Multicrustacea</taxon>
        <taxon>Malacostraca</taxon>
        <taxon>Eumalacostraca</taxon>
        <taxon>Peracarida</taxon>
        <taxon>Isopoda</taxon>
        <taxon>Oniscidea</taxon>
        <taxon>Crinocheta</taxon>
        <taxon>Armadillidiidae</taxon>
        <taxon>Armadillidium</taxon>
    </lineage>
</organism>
<gene>
    <name evidence="2" type="primary">S_3</name>
    <name evidence="2" type="ORF">Anas_00827</name>
</gene>
<dbReference type="GO" id="GO:0006888">
    <property type="term" value="P:endoplasmic reticulum to Golgi vesicle-mediated transport"/>
    <property type="evidence" value="ECO:0007669"/>
    <property type="project" value="TreeGrafter"/>
</dbReference>
<keyword evidence="3" id="KW-1185">Reference proteome</keyword>
<dbReference type="GO" id="GO:0005794">
    <property type="term" value="C:Golgi apparatus"/>
    <property type="evidence" value="ECO:0007669"/>
    <property type="project" value="TreeGrafter"/>
</dbReference>
<dbReference type="GO" id="GO:0031902">
    <property type="term" value="C:late endosome membrane"/>
    <property type="evidence" value="ECO:0007669"/>
    <property type="project" value="TreeGrafter"/>
</dbReference>
<dbReference type="AlphaFoldDB" id="A0A5N5SZG2"/>
<feature type="non-terminal residue" evidence="2">
    <location>
        <position position="127"/>
    </location>
</feature>
<dbReference type="GO" id="GO:0005789">
    <property type="term" value="C:endoplasmic reticulum membrane"/>
    <property type="evidence" value="ECO:0007669"/>
    <property type="project" value="TreeGrafter"/>
</dbReference>
<name>A0A5N5SZG2_9CRUS</name>
<dbReference type="PANTHER" id="PTHR34009:SF2">
    <property type="entry name" value="PROTEIN STAR"/>
    <property type="match status" value="1"/>
</dbReference>
<proteinExistence type="predicted"/>
<comment type="caution">
    <text evidence="2">The sequence shown here is derived from an EMBL/GenBank/DDBJ whole genome shotgun (WGS) entry which is preliminary data.</text>
</comment>
<dbReference type="GO" id="GO:0005886">
    <property type="term" value="C:plasma membrane"/>
    <property type="evidence" value="ECO:0007669"/>
    <property type="project" value="TreeGrafter"/>
</dbReference>
<dbReference type="SUPFAM" id="SSF53335">
    <property type="entry name" value="S-adenosyl-L-methionine-dependent methyltransferases"/>
    <property type="match status" value="1"/>
</dbReference>
<dbReference type="InterPro" id="IPR053202">
    <property type="entry name" value="EGF_Rcpt_Signaling_Reg"/>
</dbReference>
<dbReference type="EMBL" id="SEYY01018469">
    <property type="protein sequence ID" value="KAB7499327.1"/>
    <property type="molecule type" value="Genomic_DNA"/>
</dbReference>
<dbReference type="Gene3D" id="3.40.50.150">
    <property type="entry name" value="Vaccinia Virus protein VP39"/>
    <property type="match status" value="1"/>
</dbReference>
<dbReference type="InterPro" id="IPR006342">
    <property type="entry name" value="FkbM_mtfrase"/>
</dbReference>
<evidence type="ECO:0000313" key="3">
    <source>
        <dbReference type="Proteomes" id="UP000326759"/>
    </source>
</evidence>
<dbReference type="Pfam" id="PF05050">
    <property type="entry name" value="Methyltransf_21"/>
    <property type="match status" value="1"/>
</dbReference>
<dbReference type="GO" id="GO:0016197">
    <property type="term" value="P:endosomal transport"/>
    <property type="evidence" value="ECO:0007669"/>
    <property type="project" value="TreeGrafter"/>
</dbReference>
<reference evidence="2 3" key="1">
    <citation type="journal article" date="2019" name="PLoS Biol.">
        <title>Sex chromosomes control vertical transmission of feminizing Wolbachia symbionts in an isopod.</title>
        <authorList>
            <person name="Becking T."/>
            <person name="Chebbi M.A."/>
            <person name="Giraud I."/>
            <person name="Moumen B."/>
            <person name="Laverre T."/>
            <person name="Caubet Y."/>
            <person name="Peccoud J."/>
            <person name="Gilbert C."/>
            <person name="Cordaux R."/>
        </authorList>
    </citation>
    <scope>NUCLEOTIDE SEQUENCE [LARGE SCALE GENOMIC DNA]</scope>
    <source>
        <strain evidence="2">ANa2</strain>
        <tissue evidence="2">Whole body excluding digestive tract and cuticle</tissue>
    </source>
</reference>
<dbReference type="PANTHER" id="PTHR34009">
    <property type="entry name" value="PROTEIN STAR"/>
    <property type="match status" value="1"/>
</dbReference>
<dbReference type="Proteomes" id="UP000326759">
    <property type="component" value="Unassembled WGS sequence"/>
</dbReference>
<evidence type="ECO:0000313" key="2">
    <source>
        <dbReference type="EMBL" id="KAB7499327.1"/>
    </source>
</evidence>
<accession>A0A5N5SZG2</accession>
<dbReference type="InterPro" id="IPR029063">
    <property type="entry name" value="SAM-dependent_MTases_sf"/>
</dbReference>